<dbReference type="InterPro" id="IPR006073">
    <property type="entry name" value="GTP-bd"/>
</dbReference>
<comment type="cofactor">
    <cofactor evidence="8">
        <name>Mg(2+)</name>
        <dbReference type="ChEBI" id="CHEBI:18420"/>
    </cofactor>
</comment>
<feature type="binding site" evidence="7">
    <location>
        <begin position="255"/>
        <end position="259"/>
    </location>
    <ligand>
        <name>GTP</name>
        <dbReference type="ChEBI" id="CHEBI:37565"/>
    </ligand>
</feature>
<name>A0AAX3DTB8_RHOPL</name>
<dbReference type="Proteomes" id="UP001163166">
    <property type="component" value="Chromosome"/>
</dbReference>
<comment type="subcellular location">
    <subcellularLocation>
        <location evidence="6">Cytoplasm</location>
    </subcellularLocation>
    <text evidence="6">May associate with membranes.</text>
</comment>
<evidence type="ECO:0000256" key="8">
    <source>
        <dbReference type="PIRSR" id="PIRSR006809-2"/>
    </source>
</evidence>
<protein>
    <recommendedName>
        <fullName evidence="6">GTPase HflX</fullName>
    </recommendedName>
    <alternativeName>
        <fullName evidence="6">GTP-binding protein HflX</fullName>
    </alternativeName>
</protein>
<evidence type="ECO:0000256" key="5">
    <source>
        <dbReference type="ARBA" id="ARBA00023134"/>
    </source>
</evidence>
<feature type="compositionally biased region" description="Basic and acidic residues" evidence="9">
    <location>
        <begin position="1"/>
        <end position="14"/>
    </location>
</feature>
<dbReference type="PANTHER" id="PTHR10229">
    <property type="entry name" value="GTP-BINDING PROTEIN HFLX"/>
    <property type="match status" value="1"/>
</dbReference>
<dbReference type="FunFam" id="3.40.50.11060:FF:000001">
    <property type="entry name" value="GTPase HflX"/>
    <property type="match status" value="1"/>
</dbReference>
<dbReference type="RefSeq" id="WP_264073448.1">
    <property type="nucleotide sequence ID" value="NZ_CP076676.1"/>
</dbReference>
<feature type="binding site" evidence="8">
    <location>
        <position position="257"/>
    </location>
    <ligand>
        <name>Mg(2+)</name>
        <dbReference type="ChEBI" id="CHEBI:18420"/>
    </ligand>
</feature>
<dbReference type="PRINTS" id="PR00326">
    <property type="entry name" value="GTP1OBG"/>
</dbReference>
<feature type="binding site" evidence="7">
    <location>
        <begin position="230"/>
        <end position="237"/>
    </location>
    <ligand>
        <name>GTP</name>
        <dbReference type="ChEBI" id="CHEBI:37565"/>
    </ligand>
</feature>
<dbReference type="InterPro" id="IPR016496">
    <property type="entry name" value="GTPase_HflX"/>
</dbReference>
<dbReference type="GO" id="GO:0003924">
    <property type="term" value="F:GTPase activity"/>
    <property type="evidence" value="ECO:0007669"/>
    <property type="project" value="UniProtKB-UniRule"/>
</dbReference>
<dbReference type="Gene3D" id="3.40.50.11060">
    <property type="entry name" value="GTPase HflX, N-terminal domain"/>
    <property type="match status" value="1"/>
</dbReference>
<evidence type="ECO:0000256" key="6">
    <source>
        <dbReference type="HAMAP-Rule" id="MF_00900"/>
    </source>
</evidence>
<keyword evidence="3 6" id="KW-0547">Nucleotide-binding</keyword>
<dbReference type="GO" id="GO:0005525">
    <property type="term" value="F:GTP binding"/>
    <property type="evidence" value="ECO:0007669"/>
    <property type="project" value="UniProtKB-UniRule"/>
</dbReference>
<dbReference type="Gene3D" id="3.40.50.300">
    <property type="entry name" value="P-loop containing nucleotide triphosphate hydrolases"/>
    <property type="match status" value="1"/>
</dbReference>
<dbReference type="Pfam" id="PF16360">
    <property type="entry name" value="GTP-bdg_M"/>
    <property type="match status" value="1"/>
</dbReference>
<keyword evidence="1 6" id="KW-0963">Cytoplasm</keyword>
<reference evidence="11" key="1">
    <citation type="journal article" date="2022" name="Biol. Control">
        <title>In silico genomic analysis of Rhodopseudomonas palustris strains revealed potential biocontrol agents and crop yield enhancers.</title>
        <authorList>
            <person name="Surachat K."/>
            <person name="Kantachote D."/>
            <person name="Deachamag P."/>
            <person name="Wonglapsuwan M."/>
        </authorList>
    </citation>
    <scope>NUCLEOTIDE SEQUENCE</scope>
    <source>
        <strain evidence="11">TLS06</strain>
    </source>
</reference>
<feature type="binding site" evidence="7">
    <location>
        <begin position="345"/>
        <end position="348"/>
    </location>
    <ligand>
        <name>GTP</name>
        <dbReference type="ChEBI" id="CHEBI:37565"/>
    </ligand>
</feature>
<dbReference type="InterPro" id="IPR025121">
    <property type="entry name" value="GTPase_HflX_N"/>
</dbReference>
<evidence type="ECO:0000256" key="2">
    <source>
        <dbReference type="ARBA" id="ARBA00022723"/>
    </source>
</evidence>
<keyword evidence="5 6" id="KW-0342">GTP-binding</keyword>
<keyword evidence="2 8" id="KW-0479">Metal-binding</keyword>
<dbReference type="HAMAP" id="MF_00900">
    <property type="entry name" value="GTPase_HflX"/>
    <property type="match status" value="1"/>
</dbReference>
<proteinExistence type="inferred from homology"/>
<dbReference type="PIRSF" id="PIRSF006809">
    <property type="entry name" value="GTP-binding_hflX_prd"/>
    <property type="match status" value="1"/>
</dbReference>
<dbReference type="InterPro" id="IPR032305">
    <property type="entry name" value="GTP-bd_M"/>
</dbReference>
<evidence type="ECO:0000256" key="3">
    <source>
        <dbReference type="ARBA" id="ARBA00022741"/>
    </source>
</evidence>
<evidence type="ECO:0000256" key="4">
    <source>
        <dbReference type="ARBA" id="ARBA00022842"/>
    </source>
</evidence>
<comment type="similarity">
    <text evidence="6">Belongs to the TRAFAC class OBG-HflX-like GTPase superfamily. HflX GTPase family.</text>
</comment>
<dbReference type="SUPFAM" id="SSF52540">
    <property type="entry name" value="P-loop containing nucleoside triphosphate hydrolases"/>
    <property type="match status" value="1"/>
</dbReference>
<dbReference type="GO" id="GO:0005737">
    <property type="term" value="C:cytoplasm"/>
    <property type="evidence" value="ECO:0007669"/>
    <property type="project" value="UniProtKB-SubCell"/>
</dbReference>
<dbReference type="PROSITE" id="PS51705">
    <property type="entry name" value="G_HFLX"/>
    <property type="match status" value="1"/>
</dbReference>
<comment type="function">
    <text evidence="6">GTPase that associates with the 50S ribosomal subunit and may have a role during protein synthesis or ribosome biogenesis.</text>
</comment>
<evidence type="ECO:0000313" key="11">
    <source>
        <dbReference type="EMBL" id="UYO37684.1"/>
    </source>
</evidence>
<dbReference type="AlphaFoldDB" id="A0AAX3DTB8"/>
<dbReference type="EMBL" id="CP076676">
    <property type="protein sequence ID" value="UYO37684.1"/>
    <property type="molecule type" value="Genomic_DNA"/>
</dbReference>
<dbReference type="InterPro" id="IPR030394">
    <property type="entry name" value="G_HFLX_dom"/>
</dbReference>
<dbReference type="InterPro" id="IPR042108">
    <property type="entry name" value="GTPase_HflX_N_sf"/>
</dbReference>
<dbReference type="GO" id="GO:0043022">
    <property type="term" value="F:ribosome binding"/>
    <property type="evidence" value="ECO:0007669"/>
    <property type="project" value="TreeGrafter"/>
</dbReference>
<evidence type="ECO:0000256" key="9">
    <source>
        <dbReference type="SAM" id="MobiDB-lite"/>
    </source>
</evidence>
<feature type="domain" description="Hflx-type G" evidence="10">
    <location>
        <begin position="224"/>
        <end position="397"/>
    </location>
</feature>
<dbReference type="Pfam" id="PF01926">
    <property type="entry name" value="MMR_HSR1"/>
    <property type="match status" value="1"/>
</dbReference>
<keyword evidence="4 8" id="KW-0460">Magnesium</keyword>
<dbReference type="Gene3D" id="6.10.250.2860">
    <property type="match status" value="1"/>
</dbReference>
<feature type="binding site" evidence="7">
    <location>
        <begin position="277"/>
        <end position="280"/>
    </location>
    <ligand>
        <name>GTP</name>
        <dbReference type="ChEBI" id="CHEBI:37565"/>
    </ligand>
</feature>
<comment type="subunit">
    <text evidence="6">Monomer. Associates with the 50S ribosomal subunit.</text>
</comment>
<evidence type="ECO:0000313" key="12">
    <source>
        <dbReference type="Proteomes" id="UP001163166"/>
    </source>
</evidence>
<dbReference type="GO" id="GO:0046872">
    <property type="term" value="F:metal ion binding"/>
    <property type="evidence" value="ECO:0007669"/>
    <property type="project" value="UniProtKB-KW"/>
</dbReference>
<feature type="binding site" evidence="8">
    <location>
        <position position="237"/>
    </location>
    <ligand>
        <name>Mg(2+)</name>
        <dbReference type="ChEBI" id="CHEBI:18420"/>
    </ligand>
</feature>
<dbReference type="CDD" id="cd01878">
    <property type="entry name" value="HflX"/>
    <property type="match status" value="1"/>
</dbReference>
<evidence type="ECO:0000256" key="7">
    <source>
        <dbReference type="PIRSR" id="PIRSR006809-1"/>
    </source>
</evidence>
<feature type="region of interest" description="Disordered" evidence="9">
    <location>
        <begin position="1"/>
        <end position="22"/>
    </location>
</feature>
<sequence length="456" mass="50305">MEPRSIDGGADRPRSGQGGETGRVIVVGPYLRARRGDPDAADTAVRDNDARLDEAAGLARAIDLDVVEAVLTPISQIRPATYLGKGKVEEIVGLIAAHEADLVVMDCALSPIQQRNLEKAWNAKVLDRTGLILEIFGRRAKTREGTLQVELAHLNYQRSRLVRSWTHLERQRGGFGFMGGPGETQIEADRRLIGERITKLESELKKVQATRRLHRAGRQRVPYRVVALVGYTNAGKSTLFNRLTRADVQAADMLFATLDPTLRAIELPHGGKAMLSDTVGFISNLPTQLVAAFRATLEEVLEADLILHVRDISHEDAEAQQHDVDNVLRQLGVDAASGRIVEVWNKIDRFEPEQRDELKNIAARRPEDHPCLLVSAVSGEGVDDLLLAIEQRLAATRTVLDLSIDAADGAGVSWLHRNTEVLAKDLVDGRYAMTVRVEDNKRDVVIDRFGAVPRPD</sequence>
<dbReference type="Pfam" id="PF13167">
    <property type="entry name" value="GTP-bdg_N"/>
    <property type="match status" value="1"/>
</dbReference>
<evidence type="ECO:0000259" key="10">
    <source>
        <dbReference type="PROSITE" id="PS51705"/>
    </source>
</evidence>
<accession>A0AAX3DTB8</accession>
<dbReference type="InterPro" id="IPR027417">
    <property type="entry name" value="P-loop_NTPase"/>
</dbReference>
<gene>
    <name evidence="6 11" type="primary">hflX</name>
    <name evidence="11" type="ORF">KQX62_13095</name>
</gene>
<dbReference type="NCBIfam" id="TIGR03156">
    <property type="entry name" value="GTP_HflX"/>
    <property type="match status" value="1"/>
</dbReference>
<dbReference type="Pfam" id="PF19275">
    <property type="entry name" value="HflX_C"/>
    <property type="match status" value="1"/>
</dbReference>
<dbReference type="PANTHER" id="PTHR10229:SF0">
    <property type="entry name" value="GTP-BINDING PROTEIN 6-RELATED"/>
    <property type="match status" value="1"/>
</dbReference>
<organism evidence="11 12">
    <name type="scientific">Rhodopseudomonas palustris</name>
    <dbReference type="NCBI Taxonomy" id="1076"/>
    <lineage>
        <taxon>Bacteria</taxon>
        <taxon>Pseudomonadati</taxon>
        <taxon>Pseudomonadota</taxon>
        <taxon>Alphaproteobacteria</taxon>
        <taxon>Hyphomicrobiales</taxon>
        <taxon>Nitrobacteraceae</taxon>
        <taxon>Rhodopseudomonas</taxon>
    </lineage>
</organism>
<dbReference type="InterPro" id="IPR045498">
    <property type="entry name" value="HflX_C"/>
</dbReference>
<evidence type="ECO:0000256" key="1">
    <source>
        <dbReference type="ARBA" id="ARBA00022490"/>
    </source>
</evidence>